<dbReference type="AlphaFoldDB" id="A0A0F6QWJ0"/>
<evidence type="ECO:0000256" key="1">
    <source>
        <dbReference type="ARBA" id="ARBA00004651"/>
    </source>
</evidence>
<dbReference type="GO" id="GO:0005886">
    <property type="term" value="C:plasma membrane"/>
    <property type="evidence" value="ECO:0007669"/>
    <property type="project" value="UniProtKB-SubCell"/>
</dbReference>
<evidence type="ECO:0000256" key="2">
    <source>
        <dbReference type="ARBA" id="ARBA00022475"/>
    </source>
</evidence>
<keyword evidence="5" id="KW-0472">Membrane</keyword>
<dbReference type="InterPro" id="IPR003807">
    <property type="entry name" value="DUF202"/>
</dbReference>
<keyword evidence="2" id="KW-1003">Cell membrane</keyword>
<accession>A0A0F6QWJ0</accession>
<dbReference type="STRING" id="161896.UL81_00685"/>
<dbReference type="InterPro" id="IPR052053">
    <property type="entry name" value="IM_YidH-like"/>
</dbReference>
<keyword evidence="3" id="KW-0812">Transmembrane</keyword>
<keyword evidence="7" id="KW-1185">Reference proteome</keyword>
<protein>
    <submittedName>
        <fullName evidence="6">Putative membrane protein</fullName>
    </submittedName>
</protein>
<dbReference type="RefSeq" id="WP_035106005.1">
    <property type="nucleotide sequence ID" value="NZ_CP011311.1"/>
</dbReference>
<evidence type="ECO:0000256" key="3">
    <source>
        <dbReference type="ARBA" id="ARBA00022692"/>
    </source>
</evidence>
<evidence type="ECO:0000313" key="7">
    <source>
        <dbReference type="Proteomes" id="UP000033566"/>
    </source>
</evidence>
<sequence length="118" mass="12732">MARFPQSVYGQGEEPDARFSLANERTFLAWIRTSLALIAGGVALEAFDLPLPATLRVIVSSLLLIAAACLPLVAWAHWKASEKAMRTRQPLPFNRALPLLVGLLTVVAIALLIGGWVA</sequence>
<dbReference type="HOGENOM" id="CLU_053359_4_0_11"/>
<organism evidence="6 7">
    <name type="scientific">Corynebacterium camporealensis</name>
    <dbReference type="NCBI Taxonomy" id="161896"/>
    <lineage>
        <taxon>Bacteria</taxon>
        <taxon>Bacillati</taxon>
        <taxon>Actinomycetota</taxon>
        <taxon>Actinomycetes</taxon>
        <taxon>Mycobacteriales</taxon>
        <taxon>Corynebacteriaceae</taxon>
        <taxon>Corynebacterium</taxon>
    </lineage>
</organism>
<name>A0A0F6QWJ0_9CORY</name>
<evidence type="ECO:0000256" key="5">
    <source>
        <dbReference type="ARBA" id="ARBA00023136"/>
    </source>
</evidence>
<dbReference type="KEGG" id="ccj:UL81_00685"/>
<dbReference type="Pfam" id="PF02656">
    <property type="entry name" value="DUF202"/>
    <property type="match status" value="1"/>
</dbReference>
<evidence type="ECO:0000313" key="6">
    <source>
        <dbReference type="EMBL" id="AKE38128.1"/>
    </source>
</evidence>
<dbReference type="PANTHER" id="PTHR34187:SF2">
    <property type="entry name" value="DUF202 DOMAIN-CONTAINING PROTEIN"/>
    <property type="match status" value="1"/>
</dbReference>
<reference evidence="6 7" key="1">
    <citation type="journal article" date="2015" name="Genome Announc.">
        <title>Complete Genome Sequence of Corynebacterium camporealensis DSM 44610, Isolated from the Milk of a Manchega Sheep with Subclinical Mastitis.</title>
        <authorList>
            <person name="Ruckert C."/>
            <person name="Albersmeier A."/>
            <person name="Winkler A."/>
            <person name="Tauch A."/>
        </authorList>
    </citation>
    <scope>NUCLEOTIDE SEQUENCE [LARGE SCALE GENOMIC DNA]</scope>
    <source>
        <strain evidence="6 7">DSM 44610</strain>
    </source>
</reference>
<dbReference type="PATRIC" id="fig|161896.4.peg.136"/>
<gene>
    <name evidence="6" type="ORF">UL81_00685</name>
</gene>
<dbReference type="PANTHER" id="PTHR34187">
    <property type="entry name" value="FGR18P"/>
    <property type="match status" value="1"/>
</dbReference>
<dbReference type="Proteomes" id="UP000033566">
    <property type="component" value="Chromosome"/>
</dbReference>
<proteinExistence type="predicted"/>
<keyword evidence="4" id="KW-1133">Transmembrane helix</keyword>
<evidence type="ECO:0000256" key="4">
    <source>
        <dbReference type="ARBA" id="ARBA00022989"/>
    </source>
</evidence>
<dbReference type="EMBL" id="CP011311">
    <property type="protein sequence ID" value="AKE38128.1"/>
    <property type="molecule type" value="Genomic_DNA"/>
</dbReference>
<comment type="subcellular location">
    <subcellularLocation>
        <location evidence="1">Cell membrane</location>
        <topology evidence="1">Multi-pass membrane protein</topology>
    </subcellularLocation>
</comment>